<keyword evidence="3" id="KW-0808">Transferase</keyword>
<keyword evidence="4" id="KW-0547">Nucleotide-binding</keyword>
<dbReference type="GO" id="GO:0061631">
    <property type="term" value="F:ubiquitin conjugating enzyme activity"/>
    <property type="evidence" value="ECO:0007669"/>
    <property type="project" value="UniProtKB-EC"/>
</dbReference>
<comment type="catalytic activity">
    <reaction evidence="1">
        <text>S-ubiquitinyl-[E1 ubiquitin-activating enzyme]-L-cysteine + [E2 ubiquitin-conjugating enzyme]-L-cysteine = [E1 ubiquitin-activating enzyme]-L-cysteine + S-ubiquitinyl-[E2 ubiquitin-conjugating enzyme]-L-cysteine.</text>
        <dbReference type="EC" id="2.3.2.23"/>
    </reaction>
</comment>
<keyword evidence="6" id="KW-0067">ATP-binding</keyword>
<keyword evidence="5" id="KW-0833">Ubl conjugation pathway</keyword>
<evidence type="ECO:0000259" key="8">
    <source>
        <dbReference type="PROSITE" id="PS50127"/>
    </source>
</evidence>
<dbReference type="PANTHER" id="PTHR24068">
    <property type="entry name" value="UBIQUITIN-CONJUGATING ENZYME E2"/>
    <property type="match status" value="1"/>
</dbReference>
<dbReference type="SMART" id="SM00212">
    <property type="entry name" value="UBCc"/>
    <property type="match status" value="1"/>
</dbReference>
<evidence type="ECO:0000313" key="9">
    <source>
        <dbReference type="Proteomes" id="UP000248481"/>
    </source>
</evidence>
<sequence>MFHWQATIMWPNDSLYQGGVYFLMIQFPSDYLFKLPKTSFTTQIYHLNINRNKNNFLDILISKQFSALTISKVLLSICSMLRNPNPNGTLIPESVKIYTKDRWKYDRITQI</sequence>
<accession>A0A8M1M1S9</accession>
<dbReference type="Proteomes" id="UP000248481">
    <property type="component" value="Chromosome X"/>
</dbReference>
<dbReference type="Pfam" id="PF00179">
    <property type="entry name" value="UQ_con"/>
    <property type="match status" value="1"/>
</dbReference>
<evidence type="ECO:0000313" key="10">
    <source>
        <dbReference type="RefSeq" id="XP_044767717.1"/>
    </source>
</evidence>
<keyword evidence="9" id="KW-1185">Reference proteome</keyword>
<comment type="pathway">
    <text evidence="2">Protein modification; protein ubiquitination.</text>
</comment>
<evidence type="ECO:0000256" key="2">
    <source>
        <dbReference type="ARBA" id="ARBA00004906"/>
    </source>
</evidence>
<dbReference type="AlphaFoldDB" id="A0A8M1M1S9"/>
<dbReference type="SUPFAM" id="SSF54495">
    <property type="entry name" value="UBC-like"/>
    <property type="match status" value="1"/>
</dbReference>
<organism evidence="9 10">
    <name type="scientific">Neomonachus schauinslandi</name>
    <name type="common">Hawaiian monk seal</name>
    <name type="synonym">Monachus schauinslandi</name>
    <dbReference type="NCBI Taxonomy" id="29088"/>
    <lineage>
        <taxon>Eukaryota</taxon>
        <taxon>Metazoa</taxon>
        <taxon>Chordata</taxon>
        <taxon>Craniata</taxon>
        <taxon>Vertebrata</taxon>
        <taxon>Euteleostomi</taxon>
        <taxon>Mammalia</taxon>
        <taxon>Eutheria</taxon>
        <taxon>Laurasiatheria</taxon>
        <taxon>Carnivora</taxon>
        <taxon>Caniformia</taxon>
        <taxon>Pinnipedia</taxon>
        <taxon>Phocidae</taxon>
        <taxon>Monachinae</taxon>
        <taxon>Monachini</taxon>
        <taxon>Neomonachus</taxon>
    </lineage>
</organism>
<dbReference type="GO" id="GO:0005524">
    <property type="term" value="F:ATP binding"/>
    <property type="evidence" value="ECO:0007669"/>
    <property type="project" value="UniProtKB-KW"/>
</dbReference>
<protein>
    <submittedName>
        <fullName evidence="10">Ubiquitin-conjugating enzyme E2 D3-like</fullName>
    </submittedName>
</protein>
<proteinExistence type="predicted"/>
<gene>
    <name evidence="10" type="primary">LOC110582688</name>
</gene>
<feature type="domain" description="UBC core" evidence="8">
    <location>
        <begin position="1"/>
        <end position="111"/>
    </location>
</feature>
<evidence type="ECO:0000256" key="7">
    <source>
        <dbReference type="ARBA" id="ARBA00035845"/>
    </source>
</evidence>
<evidence type="ECO:0000256" key="5">
    <source>
        <dbReference type="ARBA" id="ARBA00022786"/>
    </source>
</evidence>
<evidence type="ECO:0000256" key="1">
    <source>
        <dbReference type="ARBA" id="ARBA00000485"/>
    </source>
</evidence>
<evidence type="ECO:0000256" key="3">
    <source>
        <dbReference type="ARBA" id="ARBA00022679"/>
    </source>
</evidence>
<name>A0A8M1M1S9_NEOSC</name>
<dbReference type="PROSITE" id="PS50127">
    <property type="entry name" value="UBC_2"/>
    <property type="match status" value="1"/>
</dbReference>
<dbReference type="KEGG" id="nsu:110582688"/>
<dbReference type="GeneID" id="110582688"/>
<evidence type="ECO:0000256" key="4">
    <source>
        <dbReference type="ARBA" id="ARBA00022741"/>
    </source>
</evidence>
<dbReference type="InterPro" id="IPR000608">
    <property type="entry name" value="UBC"/>
</dbReference>
<dbReference type="InterPro" id="IPR016135">
    <property type="entry name" value="UBQ-conjugating_enzyme/RWD"/>
</dbReference>
<dbReference type="RefSeq" id="XP_044767717.1">
    <property type="nucleotide sequence ID" value="XM_044911782.1"/>
</dbReference>
<dbReference type="FunFam" id="3.10.110.10:FF:000101">
    <property type="entry name" value="Ubiquitin-conjugating enzyme E2 D2"/>
    <property type="match status" value="1"/>
</dbReference>
<evidence type="ECO:0000256" key="6">
    <source>
        <dbReference type="ARBA" id="ARBA00022840"/>
    </source>
</evidence>
<reference evidence="10" key="1">
    <citation type="submission" date="2025-08" db="UniProtKB">
        <authorList>
            <consortium name="RefSeq"/>
        </authorList>
    </citation>
    <scope>IDENTIFICATION</scope>
    <source>
        <tissue evidence="10">Blood</tissue>
    </source>
</reference>
<comment type="catalytic activity">
    <reaction evidence="7">
        <text>S-ubiquitinyl-[E1 ubiquitin-activating enzyme]-L-cysteine + [acceptor protein]-L-lysine = [E1 ubiquitin-activating enzyme]-L-cysteine + N(6)-monoubiquitinyl-[acceptor protein]-L-lysine.</text>
        <dbReference type="EC" id="2.3.2.24"/>
    </reaction>
</comment>
<dbReference type="Gene3D" id="3.10.110.10">
    <property type="entry name" value="Ubiquitin Conjugating Enzyme"/>
    <property type="match status" value="1"/>
</dbReference>